<organism evidence="1 2">
    <name type="scientific">Terribacillus saccharophilus</name>
    <dbReference type="NCBI Taxonomy" id="361277"/>
    <lineage>
        <taxon>Bacteria</taxon>
        <taxon>Bacillati</taxon>
        <taxon>Bacillota</taxon>
        <taxon>Bacilli</taxon>
        <taxon>Bacillales</taxon>
        <taxon>Bacillaceae</taxon>
        <taxon>Terribacillus</taxon>
    </lineage>
</organism>
<evidence type="ECO:0000313" key="1">
    <source>
        <dbReference type="EMBL" id="AIF66622.1"/>
    </source>
</evidence>
<dbReference type="Proteomes" id="UP000027980">
    <property type="component" value="Chromosome"/>
</dbReference>
<sequence>MTFTDIARLLASIEEKTATANLDNIRRTMAYQAFYERNPEIKWAFLASMVSRNAGWNMTDLQLDMFQSLLSARIRKQLFSLYERANWLIFSDAYPQLLLYEAHKKGQIDMVEHLRHFRVSVFMEETWQRYLKEGDKKQLLYCLIINEQHVIGSPVIVQPFYKNHIFSRWPYQLQDLFRLNAVFFPTLDGNLYGLYAHHFTSVDERIEIGKKLSQLLFDEQLHPAFLQFAKLAPYTGSRDDYEHFGRFRTTGSSPLRTCYPVISHEDNIRRDWYKYGGIKRSWLISAKKKRHQPTGSVFYWKRKLMKVAALIKKKSKAVN</sequence>
<dbReference type="InterPro" id="IPR019658">
    <property type="entry name" value="DUF2515"/>
</dbReference>
<evidence type="ECO:0008006" key="3">
    <source>
        <dbReference type="Google" id="ProtNLM"/>
    </source>
</evidence>
<dbReference type="EMBL" id="CP008876">
    <property type="protein sequence ID" value="AIF66622.1"/>
    <property type="molecule type" value="Genomic_DNA"/>
</dbReference>
<dbReference type="AlphaFoldDB" id="A0A075LL22"/>
<dbReference type="HOGENOM" id="CLU_032297_1_0_9"/>
<dbReference type="OrthoDB" id="2690514at2"/>
<accession>A0A075LL22</accession>
<dbReference type="RefSeq" id="WP_038560845.1">
    <property type="nucleotide sequence ID" value="NZ_CP008876.1"/>
</dbReference>
<reference evidence="1 2" key="1">
    <citation type="submission" date="2014-07" db="EMBL/GenBank/DDBJ databases">
        <title>Complete genome sequence of a moderately halophilic bacterium Terribacillus aidingensis MP602, isolated from Cryptomeria fortunei in Tianmu mountain in China.</title>
        <authorList>
            <person name="Wang Y."/>
            <person name="Lu P."/>
            <person name="Zhang L."/>
        </authorList>
    </citation>
    <scope>NUCLEOTIDE SEQUENCE [LARGE SCALE GENOMIC DNA]</scope>
    <source>
        <strain evidence="1 2">MP602</strain>
    </source>
</reference>
<evidence type="ECO:0000313" key="2">
    <source>
        <dbReference type="Proteomes" id="UP000027980"/>
    </source>
</evidence>
<gene>
    <name evidence="1" type="ORF">GZ22_08240</name>
</gene>
<dbReference type="GeneID" id="34220903"/>
<name>A0A075LL22_9BACI</name>
<dbReference type="KEGG" id="tap:GZ22_08240"/>
<dbReference type="Pfam" id="PF10720">
    <property type="entry name" value="DUF2515"/>
    <property type="match status" value="1"/>
</dbReference>
<proteinExistence type="predicted"/>
<protein>
    <recommendedName>
        <fullName evidence="3">DUF2515 domain-containing protein</fullName>
    </recommendedName>
</protein>